<evidence type="ECO:0000313" key="4">
    <source>
        <dbReference type="Proteomes" id="UP001312865"/>
    </source>
</evidence>
<keyword evidence="4" id="KW-1185">Reference proteome</keyword>
<dbReference type="CDD" id="cd01427">
    <property type="entry name" value="HAD_like"/>
    <property type="match status" value="1"/>
</dbReference>
<dbReference type="RefSeq" id="WP_336587759.1">
    <property type="nucleotide sequence ID" value="NZ_JBBAXC010000012.1"/>
</dbReference>
<dbReference type="PANTHER" id="PTHR46470">
    <property type="entry name" value="N-ACYLNEURAMINATE-9-PHOSPHATASE"/>
    <property type="match status" value="1"/>
</dbReference>
<gene>
    <name evidence="3" type="ORF">WAK64_14750</name>
</gene>
<dbReference type="InterPro" id="IPR051400">
    <property type="entry name" value="HAD-like_hydrolase"/>
</dbReference>
<accession>A0ABU8HGR3</accession>
<evidence type="ECO:0000256" key="1">
    <source>
        <dbReference type="ARBA" id="ARBA00022801"/>
    </source>
</evidence>
<dbReference type="InterPro" id="IPR036412">
    <property type="entry name" value="HAD-like_sf"/>
</dbReference>
<proteinExistence type="predicted"/>
<name>A0ABU8HGR3_9BACI</name>
<sequence length="280" mass="32673">MEIENIKVIVFDLDGTLYEDTHHFDYYAKRLNEKVNSPYKAHFGIDYKKAKDGKHPLRIGRVYDIYEDLILVHHHCQVIAAYEWDGREVPREKVTHHYLSPIVLDFDTMLNIGDLWWIPAAIAYHYGVTNNQVEKAFLETRKFMMRDEFQLQKIAHFKGVLQELRDHTKLILLTNSPEPDSRVILQKLGLQHTFHRTTFLAKKPIDTKKHFTAIKHIFGVKYNEILSIGDNWINDILPAGELGCLTMYIDPHNIGQENAADLIVPSIRDVIPLLKKRTCF</sequence>
<organism evidence="3 4">
    <name type="scientific">Bacillus spongiae</name>
    <dbReference type="NCBI Taxonomy" id="2683610"/>
    <lineage>
        <taxon>Bacteria</taxon>
        <taxon>Bacillati</taxon>
        <taxon>Bacillota</taxon>
        <taxon>Bacilli</taxon>
        <taxon>Bacillales</taxon>
        <taxon>Bacillaceae</taxon>
        <taxon>Bacillus</taxon>
    </lineage>
</organism>
<keyword evidence="2" id="KW-0460">Magnesium</keyword>
<dbReference type="SFLD" id="SFLDG01129">
    <property type="entry name" value="C1.5:_HAD__Beta-PGM__Phosphata"/>
    <property type="match status" value="1"/>
</dbReference>
<dbReference type="SUPFAM" id="SSF56784">
    <property type="entry name" value="HAD-like"/>
    <property type="match status" value="1"/>
</dbReference>
<comment type="caution">
    <text evidence="3">The sequence shown here is derived from an EMBL/GenBank/DDBJ whole genome shotgun (WGS) entry which is preliminary data.</text>
</comment>
<dbReference type="Gene3D" id="3.40.50.1000">
    <property type="entry name" value="HAD superfamily/HAD-like"/>
    <property type="match status" value="1"/>
</dbReference>
<dbReference type="SFLD" id="SFLDS00003">
    <property type="entry name" value="Haloacid_Dehalogenase"/>
    <property type="match status" value="1"/>
</dbReference>
<dbReference type="InterPro" id="IPR023214">
    <property type="entry name" value="HAD_sf"/>
</dbReference>
<dbReference type="Pfam" id="PF00702">
    <property type="entry name" value="Hydrolase"/>
    <property type="match status" value="1"/>
</dbReference>
<evidence type="ECO:0000313" key="3">
    <source>
        <dbReference type="EMBL" id="MEI5908314.1"/>
    </source>
</evidence>
<keyword evidence="1 3" id="KW-0378">Hydrolase</keyword>
<dbReference type="EC" id="3.1.3.-" evidence="3"/>
<dbReference type="EMBL" id="JBBAXC010000012">
    <property type="protein sequence ID" value="MEI5908314.1"/>
    <property type="molecule type" value="Genomic_DNA"/>
</dbReference>
<dbReference type="Proteomes" id="UP001312865">
    <property type="component" value="Unassembled WGS sequence"/>
</dbReference>
<protein>
    <submittedName>
        <fullName evidence="3">HAD family hydrolase</fullName>
        <ecNumber evidence="3">3.1.3.-</ecNumber>
    </submittedName>
</protein>
<reference evidence="3 4" key="1">
    <citation type="journal article" date="2018" name="J. Microbiol.">
        <title>Bacillus spongiae sp. nov., isolated from sponge of Jeju Island.</title>
        <authorList>
            <person name="Lee G.E."/>
            <person name="Im W.T."/>
            <person name="Park J.S."/>
        </authorList>
    </citation>
    <scope>NUCLEOTIDE SEQUENCE [LARGE SCALE GENOMIC DNA]</scope>
    <source>
        <strain evidence="3 4">135PIL107-10</strain>
    </source>
</reference>
<evidence type="ECO:0000256" key="2">
    <source>
        <dbReference type="ARBA" id="ARBA00022842"/>
    </source>
</evidence>
<dbReference type="GO" id="GO:0016787">
    <property type="term" value="F:hydrolase activity"/>
    <property type="evidence" value="ECO:0007669"/>
    <property type="project" value="UniProtKB-KW"/>
</dbReference>